<reference evidence="1 2" key="1">
    <citation type="submission" date="2015-01" db="EMBL/GenBank/DDBJ databases">
        <title>Paenibacillus swuensis/DY6/whole genome sequencing.</title>
        <authorList>
            <person name="Kim M.K."/>
            <person name="Srinivasan S."/>
            <person name="Lee J.-J."/>
        </authorList>
    </citation>
    <scope>NUCLEOTIDE SEQUENCE [LARGE SCALE GENOMIC DNA]</scope>
    <source>
        <strain evidence="1 2">DY6</strain>
    </source>
</reference>
<sequence length="145" mass="16925">MKLEDQELLFSLFHDGSIRAIERHGNKITFSVDILYLAERINSSYEYFEIVLNDTLEFYFEDSESNEITTQPQGINKLELEILKTELIEEKIKIFCSANNGCLFGFLIINAKDIRVLDPKQNNINLKVLEVIAKNYWEEFGHELS</sequence>
<evidence type="ECO:0000313" key="1">
    <source>
        <dbReference type="EMBL" id="ANE45864.1"/>
    </source>
</evidence>
<dbReference type="OrthoDB" id="2627800at2"/>
<proteinExistence type="predicted"/>
<dbReference type="PATRIC" id="fig|1178515.4.peg.1135"/>
<organism evidence="1 2">
    <name type="scientific">Paenibacillus swuensis</name>
    <dbReference type="NCBI Taxonomy" id="1178515"/>
    <lineage>
        <taxon>Bacteria</taxon>
        <taxon>Bacillati</taxon>
        <taxon>Bacillota</taxon>
        <taxon>Bacilli</taxon>
        <taxon>Bacillales</taxon>
        <taxon>Paenibacillaceae</taxon>
        <taxon>Paenibacillus</taxon>
    </lineage>
</organism>
<dbReference type="AlphaFoldDB" id="A0A172TG35"/>
<dbReference type="KEGG" id="pswu:SY83_05590"/>
<evidence type="ECO:0000313" key="2">
    <source>
        <dbReference type="Proteomes" id="UP000076927"/>
    </source>
</evidence>
<keyword evidence="2" id="KW-1185">Reference proteome</keyword>
<dbReference type="RefSeq" id="WP_068605049.1">
    <property type="nucleotide sequence ID" value="NZ_CP011388.1"/>
</dbReference>
<gene>
    <name evidence="1" type="ORF">SY83_05590</name>
</gene>
<protein>
    <submittedName>
        <fullName evidence="1">Uncharacterized protein</fullName>
    </submittedName>
</protein>
<dbReference type="EMBL" id="CP011388">
    <property type="protein sequence ID" value="ANE45864.1"/>
    <property type="molecule type" value="Genomic_DNA"/>
</dbReference>
<accession>A0A172TG35</accession>
<dbReference type="Proteomes" id="UP000076927">
    <property type="component" value="Chromosome"/>
</dbReference>
<name>A0A172TG35_9BACL</name>